<evidence type="ECO:0000313" key="2">
    <source>
        <dbReference type="EMBL" id="MPC88178.1"/>
    </source>
</evidence>
<sequence length="169" mass="18021">MNKGKQGQSTIPPDERGCCNETTLAALINRPNFSSPVCSLHGTALGHTVRRSSSSSSSSSSPPILALTLSPDPSLSPGSQNPPFLPLPTHPNTDSPVMSPHTLLPHPLPVVSAISTAALFTSPSKTHATNQVFTPIFKSSPYHTLAPIPLSTPLDPRYWPRRVSLQTMR</sequence>
<feature type="compositionally biased region" description="Low complexity" evidence="1">
    <location>
        <begin position="52"/>
        <end position="61"/>
    </location>
</feature>
<evidence type="ECO:0000313" key="3">
    <source>
        <dbReference type="Proteomes" id="UP000324222"/>
    </source>
</evidence>
<proteinExistence type="predicted"/>
<dbReference type="Proteomes" id="UP000324222">
    <property type="component" value="Unassembled WGS sequence"/>
</dbReference>
<feature type="region of interest" description="Disordered" evidence="1">
    <location>
        <begin position="49"/>
        <end position="101"/>
    </location>
</feature>
<gene>
    <name evidence="2" type="ORF">E2C01_083073</name>
</gene>
<reference evidence="2 3" key="1">
    <citation type="submission" date="2019-05" db="EMBL/GenBank/DDBJ databases">
        <title>Another draft genome of Portunus trituberculatus and its Hox gene families provides insights of decapod evolution.</title>
        <authorList>
            <person name="Jeong J.-H."/>
            <person name="Song I."/>
            <person name="Kim S."/>
            <person name="Choi T."/>
            <person name="Kim D."/>
            <person name="Ryu S."/>
            <person name="Kim W."/>
        </authorList>
    </citation>
    <scope>NUCLEOTIDE SEQUENCE [LARGE SCALE GENOMIC DNA]</scope>
    <source>
        <tissue evidence="2">Muscle</tissue>
    </source>
</reference>
<name>A0A5B7J5F3_PORTR</name>
<evidence type="ECO:0000256" key="1">
    <source>
        <dbReference type="SAM" id="MobiDB-lite"/>
    </source>
</evidence>
<comment type="caution">
    <text evidence="2">The sequence shown here is derived from an EMBL/GenBank/DDBJ whole genome shotgun (WGS) entry which is preliminary data.</text>
</comment>
<feature type="compositionally biased region" description="Polar residues" evidence="1">
    <location>
        <begin position="71"/>
        <end position="82"/>
    </location>
</feature>
<organism evidence="2 3">
    <name type="scientific">Portunus trituberculatus</name>
    <name type="common">Swimming crab</name>
    <name type="synonym">Neptunus trituberculatus</name>
    <dbReference type="NCBI Taxonomy" id="210409"/>
    <lineage>
        <taxon>Eukaryota</taxon>
        <taxon>Metazoa</taxon>
        <taxon>Ecdysozoa</taxon>
        <taxon>Arthropoda</taxon>
        <taxon>Crustacea</taxon>
        <taxon>Multicrustacea</taxon>
        <taxon>Malacostraca</taxon>
        <taxon>Eumalacostraca</taxon>
        <taxon>Eucarida</taxon>
        <taxon>Decapoda</taxon>
        <taxon>Pleocyemata</taxon>
        <taxon>Brachyura</taxon>
        <taxon>Eubrachyura</taxon>
        <taxon>Portunoidea</taxon>
        <taxon>Portunidae</taxon>
        <taxon>Portuninae</taxon>
        <taxon>Portunus</taxon>
    </lineage>
</organism>
<dbReference type="AlphaFoldDB" id="A0A5B7J5F3"/>
<dbReference type="EMBL" id="VSRR010076914">
    <property type="protein sequence ID" value="MPC88178.1"/>
    <property type="molecule type" value="Genomic_DNA"/>
</dbReference>
<accession>A0A5B7J5F3</accession>
<protein>
    <submittedName>
        <fullName evidence="2">Uncharacterized protein</fullName>
    </submittedName>
</protein>
<keyword evidence="3" id="KW-1185">Reference proteome</keyword>